<keyword evidence="3" id="KW-1185">Reference proteome</keyword>
<keyword evidence="2" id="KW-0675">Receptor</keyword>
<name>A0ABT1BW67_9BACT</name>
<evidence type="ECO:0000313" key="3">
    <source>
        <dbReference type="Proteomes" id="UP001204015"/>
    </source>
</evidence>
<gene>
    <name evidence="2" type="ORF">NG821_05645</name>
</gene>
<dbReference type="Proteomes" id="UP001204015">
    <property type="component" value="Unassembled WGS sequence"/>
</dbReference>
<sequence>MEKIEGLSDFYKIQFAQTDVAPYTISAEIHDKTVPEALSQILDDLPLEFSIDKQTIQISKTSSETLDHTICGKVVDENGDPLPGVLIRIGGNIMSTQTDDMGNFLLKTSDSKKTYKAVLSFIGKRKMTRILKVGKKQVITMEDDVNTIPEVVLTGYQTIDKRLMSSATTTVKMDDIKIPNVNSLDKMLQGAIPGVMVQNVSGSPNATPKIRVRGTSTIFGNASPLWVVDGVIHDDPVNFSNNVLNDIIAGSGSDMSDQVNLNASRSLLGMLSLA</sequence>
<evidence type="ECO:0000313" key="2">
    <source>
        <dbReference type="EMBL" id="MCO6025326.1"/>
    </source>
</evidence>
<dbReference type="SUPFAM" id="SSF56935">
    <property type="entry name" value="Porins"/>
    <property type="match status" value="1"/>
</dbReference>
<comment type="caution">
    <text evidence="2">The sequence shown here is derived from an EMBL/GenBank/DDBJ whole genome shotgun (WGS) entry which is preliminary data.</text>
</comment>
<accession>A0ABT1BW67</accession>
<dbReference type="EMBL" id="JAMXLY010000015">
    <property type="protein sequence ID" value="MCO6025326.1"/>
    <property type="molecule type" value="Genomic_DNA"/>
</dbReference>
<dbReference type="InterPro" id="IPR037066">
    <property type="entry name" value="Plug_dom_sf"/>
</dbReference>
<evidence type="ECO:0000259" key="1">
    <source>
        <dbReference type="Pfam" id="PF07715"/>
    </source>
</evidence>
<dbReference type="InterPro" id="IPR012910">
    <property type="entry name" value="Plug_dom"/>
</dbReference>
<dbReference type="Gene3D" id="2.60.40.1120">
    <property type="entry name" value="Carboxypeptidase-like, regulatory domain"/>
    <property type="match status" value="1"/>
</dbReference>
<feature type="domain" description="TonB-dependent receptor plug" evidence="1">
    <location>
        <begin position="162"/>
        <end position="240"/>
    </location>
</feature>
<dbReference type="Gene3D" id="2.170.130.10">
    <property type="entry name" value="TonB-dependent receptor, plug domain"/>
    <property type="match status" value="1"/>
</dbReference>
<dbReference type="SUPFAM" id="SSF49464">
    <property type="entry name" value="Carboxypeptidase regulatory domain-like"/>
    <property type="match status" value="1"/>
</dbReference>
<dbReference type="RefSeq" id="WP_252760685.1">
    <property type="nucleotide sequence ID" value="NZ_JAMXLY010000015.1"/>
</dbReference>
<dbReference type="Pfam" id="PF13715">
    <property type="entry name" value="CarbopepD_reg_2"/>
    <property type="match status" value="1"/>
</dbReference>
<proteinExistence type="predicted"/>
<dbReference type="InterPro" id="IPR008969">
    <property type="entry name" value="CarboxyPept-like_regulatory"/>
</dbReference>
<dbReference type="Pfam" id="PF07715">
    <property type="entry name" value="Plug"/>
    <property type="match status" value="1"/>
</dbReference>
<protein>
    <submittedName>
        <fullName evidence="2">TonB-dependent receptor</fullName>
    </submittedName>
</protein>
<reference evidence="2 3" key="1">
    <citation type="submission" date="2022-06" db="EMBL/GenBank/DDBJ databases">
        <title>A taxonomic note on the genus Prevotella: Description of four novel genera and emended description of the genera Hallella and Xylanibacter.</title>
        <authorList>
            <person name="Hitch T.C.A."/>
        </authorList>
    </citation>
    <scope>NUCLEOTIDE SEQUENCE [LARGE SCALE GENOMIC DNA]</scope>
    <source>
        <strain evidence="2 3">DSM 100619</strain>
    </source>
</reference>
<organism evidence="2 3">
    <name type="scientific">Segatella cerevisiae</name>
    <dbReference type="NCBI Taxonomy" id="2053716"/>
    <lineage>
        <taxon>Bacteria</taxon>
        <taxon>Pseudomonadati</taxon>
        <taxon>Bacteroidota</taxon>
        <taxon>Bacteroidia</taxon>
        <taxon>Bacteroidales</taxon>
        <taxon>Prevotellaceae</taxon>
        <taxon>Segatella</taxon>
    </lineage>
</organism>